<dbReference type="Proteomes" id="UP000593577">
    <property type="component" value="Unassembled WGS sequence"/>
</dbReference>
<evidence type="ECO:0000313" key="1">
    <source>
        <dbReference type="EMBL" id="MBA0676336.1"/>
    </source>
</evidence>
<keyword evidence="2" id="KW-1185">Reference proteome</keyword>
<sequence length="84" mass="10162">MKTMQCSMFRSRKKRPHYHPLPFPKPKLLWKCHQRFFTPNFIESPSIEGEIHGVAMRHVQPDLMRHYRSINPTFATWTLDKVIR</sequence>
<protein>
    <submittedName>
        <fullName evidence="1">Uncharacterized protein</fullName>
    </submittedName>
</protein>
<proteinExistence type="predicted"/>
<organism evidence="1 2">
    <name type="scientific">Gossypium aridum</name>
    <name type="common">American cotton</name>
    <name type="synonym">Erioxylum aridum</name>
    <dbReference type="NCBI Taxonomy" id="34290"/>
    <lineage>
        <taxon>Eukaryota</taxon>
        <taxon>Viridiplantae</taxon>
        <taxon>Streptophyta</taxon>
        <taxon>Embryophyta</taxon>
        <taxon>Tracheophyta</taxon>
        <taxon>Spermatophyta</taxon>
        <taxon>Magnoliopsida</taxon>
        <taxon>eudicotyledons</taxon>
        <taxon>Gunneridae</taxon>
        <taxon>Pentapetalae</taxon>
        <taxon>rosids</taxon>
        <taxon>malvids</taxon>
        <taxon>Malvales</taxon>
        <taxon>Malvaceae</taxon>
        <taxon>Malvoideae</taxon>
        <taxon>Gossypium</taxon>
    </lineage>
</organism>
<dbReference type="EMBL" id="JABFAA010000002">
    <property type="protein sequence ID" value="MBA0676336.1"/>
    <property type="molecule type" value="Genomic_DNA"/>
</dbReference>
<evidence type="ECO:0000313" key="2">
    <source>
        <dbReference type="Proteomes" id="UP000593577"/>
    </source>
</evidence>
<gene>
    <name evidence="1" type="ORF">Goari_017815</name>
</gene>
<dbReference type="AlphaFoldDB" id="A0A7J8WMV7"/>
<accession>A0A7J8WMV7</accession>
<comment type="caution">
    <text evidence="1">The sequence shown here is derived from an EMBL/GenBank/DDBJ whole genome shotgun (WGS) entry which is preliminary data.</text>
</comment>
<name>A0A7J8WMV7_GOSAI</name>
<reference evidence="1 2" key="1">
    <citation type="journal article" date="2019" name="Genome Biol. Evol.">
        <title>Insights into the evolution of the New World diploid cottons (Gossypium, subgenus Houzingenia) based on genome sequencing.</title>
        <authorList>
            <person name="Grover C.E."/>
            <person name="Arick M.A. 2nd"/>
            <person name="Thrash A."/>
            <person name="Conover J.L."/>
            <person name="Sanders W.S."/>
            <person name="Peterson D.G."/>
            <person name="Frelichowski J.E."/>
            <person name="Scheffler J.A."/>
            <person name="Scheffler B.E."/>
            <person name="Wendel J.F."/>
        </authorList>
    </citation>
    <scope>NUCLEOTIDE SEQUENCE [LARGE SCALE GENOMIC DNA]</scope>
    <source>
        <strain evidence="1">185</strain>
        <tissue evidence="1">Leaf</tissue>
    </source>
</reference>